<gene>
    <name evidence="8" type="ORF">ABC651_13025</name>
</gene>
<dbReference type="Proteomes" id="UP001555176">
    <property type="component" value="Unassembled WGS sequence"/>
</dbReference>
<dbReference type="Gene3D" id="1.10.10.10">
    <property type="entry name" value="Winged helix-like DNA-binding domain superfamily/Winged helix DNA-binding domain"/>
    <property type="match status" value="1"/>
</dbReference>
<feature type="domain" description="PRD" evidence="7">
    <location>
        <begin position="223"/>
        <end position="326"/>
    </location>
</feature>
<evidence type="ECO:0000256" key="3">
    <source>
        <dbReference type="ARBA" id="ARBA00023015"/>
    </source>
</evidence>
<dbReference type="SUPFAM" id="SSF63520">
    <property type="entry name" value="PTS-regulatory domain, PRD"/>
    <property type="match status" value="2"/>
</dbReference>
<dbReference type="InterPro" id="IPR013196">
    <property type="entry name" value="HTH_11"/>
</dbReference>
<dbReference type="PROSITE" id="PS51372">
    <property type="entry name" value="PRD_2"/>
    <property type="match status" value="2"/>
</dbReference>
<keyword evidence="9" id="KW-1185">Reference proteome</keyword>
<dbReference type="EMBL" id="JBDGII010000039">
    <property type="protein sequence ID" value="MEW7079918.1"/>
    <property type="molecule type" value="Genomic_DNA"/>
</dbReference>
<evidence type="ECO:0000313" key="9">
    <source>
        <dbReference type="Proteomes" id="UP001555176"/>
    </source>
</evidence>
<dbReference type="RefSeq" id="WP_128890988.1">
    <property type="nucleotide sequence ID" value="NZ_JAGQEI010000003.1"/>
</dbReference>
<feature type="domain" description="PRD" evidence="7">
    <location>
        <begin position="329"/>
        <end position="434"/>
    </location>
</feature>
<keyword evidence="1" id="KW-0808">Transferase</keyword>
<keyword evidence="4" id="KW-0804">Transcription</keyword>
<name>A0ABV3NLH2_9BACI</name>
<evidence type="ECO:0000256" key="4">
    <source>
        <dbReference type="ARBA" id="ARBA00023163"/>
    </source>
</evidence>
<dbReference type="PANTHER" id="PTHR30185:SF18">
    <property type="entry name" value="TRANSCRIPTIONAL REGULATOR MTLR"/>
    <property type="match status" value="1"/>
</dbReference>
<dbReference type="Gene3D" id="1.10.1790.10">
    <property type="entry name" value="PRD domain"/>
    <property type="match status" value="1"/>
</dbReference>
<accession>A0ABV3NLH2</accession>
<proteinExistence type="predicted"/>
<dbReference type="InterPro" id="IPR013011">
    <property type="entry name" value="PTS_EIIB_2"/>
</dbReference>
<dbReference type="PANTHER" id="PTHR30185">
    <property type="entry name" value="CRYPTIC BETA-GLUCOSIDE BGL OPERON ANTITERMINATOR"/>
    <property type="match status" value="1"/>
</dbReference>
<dbReference type="SUPFAM" id="SSF55804">
    <property type="entry name" value="Phoshotransferase/anion transport protein"/>
    <property type="match status" value="1"/>
</dbReference>
<reference evidence="8 9" key="1">
    <citation type="submission" date="2024-04" db="EMBL/GenBank/DDBJ databases">
        <title>Bacterial genomes from commercial probiotics.</title>
        <authorList>
            <person name="Brady R."/>
            <person name="Call G.B."/>
            <person name="Chaston J.M."/>
        </authorList>
    </citation>
    <scope>NUCLEOTIDE SEQUENCE [LARGE SCALE GENOMIC DNA]</scope>
    <source>
        <strain evidence="9">gbc_m</strain>
    </source>
</reference>
<dbReference type="InterPro" id="IPR050661">
    <property type="entry name" value="BglG_antiterminators"/>
</dbReference>
<evidence type="ECO:0000256" key="2">
    <source>
        <dbReference type="ARBA" id="ARBA00022737"/>
    </source>
</evidence>
<keyword evidence="2" id="KW-0677">Repeat</keyword>
<evidence type="ECO:0000259" key="6">
    <source>
        <dbReference type="PROSITE" id="PS51099"/>
    </source>
</evidence>
<dbReference type="InterPro" id="IPR002178">
    <property type="entry name" value="PTS_EIIA_type-2_dom"/>
</dbReference>
<dbReference type="InterPro" id="IPR036634">
    <property type="entry name" value="PRD_sf"/>
</dbReference>
<sequence length="723" mass="83924">MAALLNNLLIHNHIKRAVPRKKKWADQMFIRNREKNILELLLKMSGTHTVSSLASTLHVSERTVNRDMRNIEKILSEYNLKISRNKDNFLYIKGKNEDIFKLSQSLSRMRPLDFSVDQRKLIVLIKLLQAKEPIKQHALISDLDISAATIASYLDDLQAFVKGFGLMLIRKRNFGIQLSGNEASKRKALGKFFIQHFHEELIEALFQLDHHRFRYTDSLFLHYFEPAYLNVVQNAVNTELEEKKIDLADSDYMAFILQVYITYQRYSKGYRLQDVDHHSDLEESDIAFVQSVCHRIENEIKNEISELEKQYLAEYFKGSKVQSAESVYDDNVITSRNIKHLIELVSQKINVDLTSDFSLFQGLLAHLKPSIFRIRKNLGSYNPLTEQIKQQYPKLFKVITDVTQRVFKDLSFPDDEIAYIVLHFGASLEQRQSNINLHALVVCPTGIGASKMLETRLRKEIPCITNIEISSIKEMKTKDLDQYDLVFSTVRLPWAKHTYIYVNPLLSKEDVKNIEGYINSYIHSDQKDFREKNVKPIETDFLSGPKTLDNLMDDMKYMYSSISTLLRNLKVYTGLNGEDYRGIIRLMVESCFQQDIIKNVDSIYRRLLEREKIAGLGIPGTNMALFHCQDQGVKKLAFQLGHLDTPFILRGMDEKPMSVRNILLLLAPEELTPIQREIMSLVSSTIIEDNKSILIFSSANEHLIREKLEKSFYQFIKNKILEE</sequence>
<evidence type="ECO:0000313" key="8">
    <source>
        <dbReference type="EMBL" id="MEW7079918.1"/>
    </source>
</evidence>
<feature type="domain" description="PTS EIIA type-2" evidence="5">
    <location>
        <begin position="564"/>
        <end position="711"/>
    </location>
</feature>
<dbReference type="Pfam" id="PF00359">
    <property type="entry name" value="PTS_EIIA_2"/>
    <property type="match status" value="1"/>
</dbReference>
<dbReference type="CDD" id="cd05568">
    <property type="entry name" value="PTS_IIB_bgl_like"/>
    <property type="match status" value="1"/>
</dbReference>
<keyword evidence="3" id="KW-0805">Transcription regulation</keyword>
<dbReference type="PROSITE" id="PS51094">
    <property type="entry name" value="PTS_EIIA_TYPE_2"/>
    <property type="match status" value="1"/>
</dbReference>
<evidence type="ECO:0000259" key="7">
    <source>
        <dbReference type="PROSITE" id="PS51372"/>
    </source>
</evidence>
<dbReference type="SUPFAM" id="SSF52794">
    <property type="entry name" value="PTS system IIB component-like"/>
    <property type="match status" value="1"/>
</dbReference>
<dbReference type="InterPro" id="IPR036388">
    <property type="entry name" value="WH-like_DNA-bd_sf"/>
</dbReference>
<dbReference type="PROSITE" id="PS51099">
    <property type="entry name" value="PTS_EIIB_TYPE_2"/>
    <property type="match status" value="1"/>
</dbReference>
<protein>
    <submittedName>
        <fullName evidence="8">BglG family transcription antiterminator</fullName>
    </submittedName>
</protein>
<dbReference type="Gene3D" id="3.40.930.10">
    <property type="entry name" value="Mannitol-specific EII, Chain A"/>
    <property type="match status" value="1"/>
</dbReference>
<dbReference type="InterPro" id="IPR036095">
    <property type="entry name" value="PTS_EIIB-like_sf"/>
</dbReference>
<evidence type="ECO:0000256" key="1">
    <source>
        <dbReference type="ARBA" id="ARBA00022679"/>
    </source>
</evidence>
<dbReference type="Pfam" id="PF00874">
    <property type="entry name" value="PRD"/>
    <property type="match status" value="1"/>
</dbReference>
<dbReference type="Pfam" id="PF08279">
    <property type="entry name" value="HTH_11"/>
    <property type="match status" value="1"/>
</dbReference>
<dbReference type="InterPro" id="IPR011608">
    <property type="entry name" value="PRD"/>
</dbReference>
<dbReference type="Gene3D" id="3.40.50.2300">
    <property type="match status" value="1"/>
</dbReference>
<dbReference type="InterPro" id="IPR016152">
    <property type="entry name" value="PTrfase/Anion_transptr"/>
</dbReference>
<comment type="caution">
    <text evidence="8">The sequence shown here is derived from an EMBL/GenBank/DDBJ whole genome shotgun (WGS) entry which is preliminary data.</text>
</comment>
<feature type="domain" description="PTS EIIB type-2" evidence="6">
    <location>
        <begin position="437"/>
        <end position="526"/>
    </location>
</feature>
<evidence type="ECO:0000259" key="5">
    <source>
        <dbReference type="PROSITE" id="PS51094"/>
    </source>
</evidence>
<organism evidence="8 9">
    <name type="scientific">Heyndrickxia faecalis</name>
    <dbReference type="NCBI Taxonomy" id="2824910"/>
    <lineage>
        <taxon>Bacteria</taxon>
        <taxon>Bacillati</taxon>
        <taxon>Bacillota</taxon>
        <taxon>Bacilli</taxon>
        <taxon>Bacillales</taxon>
        <taxon>Bacillaceae</taxon>
        <taxon>Heyndrickxia</taxon>
    </lineage>
</organism>